<protein>
    <submittedName>
        <fullName evidence="1">Uncharacterized protein</fullName>
    </submittedName>
</protein>
<evidence type="ECO:0000313" key="1">
    <source>
        <dbReference type="EMBL" id="SFB69923.1"/>
    </source>
</evidence>
<organism evidence="1 2">
    <name type="scientific">Brevinema andersonii</name>
    <dbReference type="NCBI Taxonomy" id="34097"/>
    <lineage>
        <taxon>Bacteria</taxon>
        <taxon>Pseudomonadati</taxon>
        <taxon>Spirochaetota</taxon>
        <taxon>Spirochaetia</taxon>
        <taxon>Brevinematales</taxon>
        <taxon>Brevinemataceae</taxon>
        <taxon>Brevinema</taxon>
    </lineage>
</organism>
<name>A0A1I1DBK3_BREAD</name>
<dbReference type="AlphaFoldDB" id="A0A1I1DBK3"/>
<keyword evidence="2" id="KW-1185">Reference proteome</keyword>
<proteinExistence type="predicted"/>
<accession>A0A1I1DBK3</accession>
<sequence>MIFVLELDEEISVTNESKQISKSLGCHSDSIVHIFLGNLH</sequence>
<dbReference type="STRING" id="34097.SAMN02745150_00313"/>
<gene>
    <name evidence="1" type="ORF">SAMN02745150_00313</name>
</gene>
<dbReference type="Proteomes" id="UP000240042">
    <property type="component" value="Unassembled WGS sequence"/>
</dbReference>
<evidence type="ECO:0000313" key="2">
    <source>
        <dbReference type="Proteomes" id="UP000240042"/>
    </source>
</evidence>
<dbReference type="EMBL" id="FOKY01000001">
    <property type="protein sequence ID" value="SFB69923.1"/>
    <property type="molecule type" value="Genomic_DNA"/>
</dbReference>
<reference evidence="2" key="1">
    <citation type="submission" date="2016-10" db="EMBL/GenBank/DDBJ databases">
        <authorList>
            <person name="Varghese N."/>
            <person name="Submissions S."/>
        </authorList>
    </citation>
    <scope>NUCLEOTIDE SEQUENCE [LARGE SCALE GENOMIC DNA]</scope>
    <source>
        <strain evidence="2">ATCC 43811</strain>
    </source>
</reference>